<sequence>MEANVVERLRRLSSEVKKIGFQLRSEYLDGEQPTWCMIGKQKIIFVDLSQTAAEQLRQLEEALAEYRQAIALSPEKHNAEKKIRQAA</sequence>
<accession>A0A5C6DKE3</accession>
<feature type="coiled-coil region" evidence="1">
    <location>
        <begin position="45"/>
        <end position="72"/>
    </location>
</feature>
<evidence type="ECO:0000313" key="2">
    <source>
        <dbReference type="EMBL" id="TWU36544.1"/>
    </source>
</evidence>
<proteinExistence type="predicted"/>
<keyword evidence="3" id="KW-1185">Reference proteome</keyword>
<comment type="caution">
    <text evidence="2">The sequence shown here is derived from an EMBL/GenBank/DDBJ whole genome shotgun (WGS) entry which is preliminary data.</text>
</comment>
<organism evidence="2 3">
    <name type="scientific">Novipirellula aureliae</name>
    <dbReference type="NCBI Taxonomy" id="2527966"/>
    <lineage>
        <taxon>Bacteria</taxon>
        <taxon>Pseudomonadati</taxon>
        <taxon>Planctomycetota</taxon>
        <taxon>Planctomycetia</taxon>
        <taxon>Pirellulales</taxon>
        <taxon>Pirellulaceae</taxon>
        <taxon>Novipirellula</taxon>
    </lineage>
</organism>
<name>A0A5C6DKE3_9BACT</name>
<keyword evidence="1" id="KW-0175">Coiled coil</keyword>
<dbReference type="Proteomes" id="UP000315471">
    <property type="component" value="Unassembled WGS sequence"/>
</dbReference>
<protein>
    <submittedName>
        <fullName evidence="2">Uncharacterized protein</fullName>
    </submittedName>
</protein>
<gene>
    <name evidence="2" type="ORF">Q31b_48250</name>
</gene>
<dbReference type="AlphaFoldDB" id="A0A5C6DKE3"/>
<evidence type="ECO:0000256" key="1">
    <source>
        <dbReference type="SAM" id="Coils"/>
    </source>
</evidence>
<reference evidence="2 3" key="1">
    <citation type="submission" date="2019-02" db="EMBL/GenBank/DDBJ databases">
        <title>Deep-cultivation of Planctomycetes and their phenomic and genomic characterization uncovers novel biology.</title>
        <authorList>
            <person name="Wiegand S."/>
            <person name="Jogler M."/>
            <person name="Boedeker C."/>
            <person name="Pinto D."/>
            <person name="Vollmers J."/>
            <person name="Rivas-Marin E."/>
            <person name="Kohn T."/>
            <person name="Peeters S.H."/>
            <person name="Heuer A."/>
            <person name="Rast P."/>
            <person name="Oberbeckmann S."/>
            <person name="Bunk B."/>
            <person name="Jeske O."/>
            <person name="Meyerdierks A."/>
            <person name="Storesund J.E."/>
            <person name="Kallscheuer N."/>
            <person name="Luecker S."/>
            <person name="Lage O.M."/>
            <person name="Pohl T."/>
            <person name="Merkel B.J."/>
            <person name="Hornburger P."/>
            <person name="Mueller R.-W."/>
            <person name="Bruemmer F."/>
            <person name="Labrenz M."/>
            <person name="Spormann A.M."/>
            <person name="Op Den Camp H."/>
            <person name="Overmann J."/>
            <person name="Amann R."/>
            <person name="Jetten M.S.M."/>
            <person name="Mascher T."/>
            <person name="Medema M.H."/>
            <person name="Devos D.P."/>
            <person name="Kaster A.-K."/>
            <person name="Ovreas L."/>
            <person name="Rohde M."/>
            <person name="Galperin M.Y."/>
            <person name="Jogler C."/>
        </authorList>
    </citation>
    <scope>NUCLEOTIDE SEQUENCE [LARGE SCALE GENOMIC DNA]</scope>
    <source>
        <strain evidence="2 3">Q31b</strain>
    </source>
</reference>
<evidence type="ECO:0000313" key="3">
    <source>
        <dbReference type="Proteomes" id="UP000315471"/>
    </source>
</evidence>
<dbReference type="EMBL" id="SJPY01000008">
    <property type="protein sequence ID" value="TWU36544.1"/>
    <property type="molecule type" value="Genomic_DNA"/>
</dbReference>